<comment type="cofactor">
    <cofactor evidence="1">
        <name>Zn(2+)</name>
        <dbReference type="ChEBI" id="CHEBI:29105"/>
    </cofactor>
</comment>
<dbReference type="AlphaFoldDB" id="A0A6A7RPC9"/>
<organism evidence="9 10">
    <name type="scientific">Candidatus Accumulibacter phosphatis</name>
    <dbReference type="NCBI Taxonomy" id="327160"/>
    <lineage>
        <taxon>Bacteria</taxon>
        <taxon>Pseudomonadati</taxon>
        <taxon>Pseudomonadota</taxon>
        <taxon>Betaproteobacteria</taxon>
        <taxon>Candidatus Accumulibacter</taxon>
    </lineage>
</organism>
<reference evidence="9 10" key="1">
    <citation type="submission" date="2017-09" db="EMBL/GenBank/DDBJ databases">
        <title>Metagenomic Analysis Reveals Denitrifying Candidatus Accumulibacter and Flanking Population as a Source of N2O.</title>
        <authorList>
            <person name="Gao H."/>
            <person name="Mao Y."/>
            <person name="Zhao X."/>
            <person name="Liu W.-T."/>
            <person name="Zhang T."/>
            <person name="Wells G."/>
        </authorList>
    </citation>
    <scope>NUCLEOTIDE SEQUENCE [LARGE SCALE GENOMIC DNA]</scope>
    <source>
        <strain evidence="9">CANDO_2_IC</strain>
    </source>
</reference>
<keyword evidence="3" id="KW-0479">Metal-binding</keyword>
<evidence type="ECO:0000256" key="4">
    <source>
        <dbReference type="ARBA" id="ARBA00022801"/>
    </source>
</evidence>
<evidence type="ECO:0000313" key="9">
    <source>
        <dbReference type="EMBL" id="MQM29348.1"/>
    </source>
</evidence>
<feature type="domain" description="Peptidase M48" evidence="8">
    <location>
        <begin position="66"/>
        <end position="253"/>
    </location>
</feature>
<evidence type="ECO:0000259" key="8">
    <source>
        <dbReference type="Pfam" id="PF01435"/>
    </source>
</evidence>
<evidence type="ECO:0000256" key="6">
    <source>
        <dbReference type="ARBA" id="ARBA00023049"/>
    </source>
</evidence>
<dbReference type="CDD" id="cd07333">
    <property type="entry name" value="M48C_bepA_like"/>
    <property type="match status" value="1"/>
</dbReference>
<sequence length="484" mass="52638">MTCAAVSMAIALSLACPAQLLGDELPDLGDAARADLSPQFERKIGERIFNDIRLHEASYIDDPDINDYVNRLGGRLVAASANPSGGFQFFVIRDNTVNAFAMFGGFVGVNTGTLLTAQSESELAGVLAHEISHVTQGHLARQLAREKQSSIATMIAMAVGVLAARSNSQVASAAIASAQAGAIQAQLAFSRDFEREADRFGFQTMAKAGYDPHGMGDFFGRMQQAGRVYENNAPVYMRTHPLTVERISDMESRAQGAPYRQVVDSLDFHLVRAKLRAQEGTPREAASKFAKQLREKKYASEAATRYGLAYALLKAKDVAAAQKEVDALVALKLSSPMIASLAAETRAAGGDQKAALAIYGDALQRYPQSKALVYGYADALLGAQQYEQCLHFLDSQLQLYSSDFKLYALQAKTFAALGKRLQQHRAQAESYLLLGQLGAAVEQLQFARQSSDGNFFEQSQVDARLRELRKLLAEEMKEKKENGG</sequence>
<comment type="caution">
    <text evidence="9">The sequence shown here is derived from an EMBL/GenBank/DDBJ whole genome shotgun (WGS) entry which is preliminary data.</text>
</comment>
<dbReference type="Proteomes" id="UP000342300">
    <property type="component" value="Unassembled WGS sequence"/>
</dbReference>
<evidence type="ECO:0000256" key="3">
    <source>
        <dbReference type="ARBA" id="ARBA00022723"/>
    </source>
</evidence>
<evidence type="ECO:0000313" key="10">
    <source>
        <dbReference type="Proteomes" id="UP000342300"/>
    </source>
</evidence>
<dbReference type="Gene3D" id="1.25.40.10">
    <property type="entry name" value="Tetratricopeptide repeat domain"/>
    <property type="match status" value="1"/>
</dbReference>
<dbReference type="PANTHER" id="PTHR22726:SF1">
    <property type="entry name" value="METALLOENDOPEPTIDASE OMA1, MITOCHONDRIAL"/>
    <property type="match status" value="1"/>
</dbReference>
<feature type="chain" id="PRO_5025415520" evidence="7">
    <location>
        <begin position="19"/>
        <end position="484"/>
    </location>
</feature>
<name>A0A6A7RPC9_9PROT</name>
<dbReference type="GO" id="GO:0051603">
    <property type="term" value="P:proteolysis involved in protein catabolic process"/>
    <property type="evidence" value="ECO:0007669"/>
    <property type="project" value="TreeGrafter"/>
</dbReference>
<accession>A0A6A7RPC9</accession>
<protein>
    <submittedName>
        <fullName evidence="9">Peptidase M48</fullName>
    </submittedName>
</protein>
<keyword evidence="5" id="KW-0862">Zinc</keyword>
<proteinExistence type="predicted"/>
<evidence type="ECO:0000256" key="2">
    <source>
        <dbReference type="ARBA" id="ARBA00022670"/>
    </source>
</evidence>
<dbReference type="Gene3D" id="3.30.2010.10">
    <property type="entry name" value="Metalloproteases ('zincins'), catalytic domain"/>
    <property type="match status" value="1"/>
</dbReference>
<dbReference type="InterPro" id="IPR001915">
    <property type="entry name" value="Peptidase_M48"/>
</dbReference>
<dbReference type="Pfam" id="PF14559">
    <property type="entry name" value="TPR_19"/>
    <property type="match status" value="1"/>
</dbReference>
<evidence type="ECO:0000256" key="7">
    <source>
        <dbReference type="SAM" id="SignalP"/>
    </source>
</evidence>
<evidence type="ECO:0000256" key="1">
    <source>
        <dbReference type="ARBA" id="ARBA00001947"/>
    </source>
</evidence>
<keyword evidence="4" id="KW-0378">Hydrolase</keyword>
<keyword evidence="7" id="KW-0732">Signal</keyword>
<keyword evidence="6" id="KW-0482">Metalloprotease</keyword>
<dbReference type="EMBL" id="PDHS01000038">
    <property type="protein sequence ID" value="MQM29348.1"/>
    <property type="molecule type" value="Genomic_DNA"/>
</dbReference>
<dbReference type="InterPro" id="IPR051156">
    <property type="entry name" value="Mito/Outer_Membr_Metalloprot"/>
</dbReference>
<keyword evidence="2" id="KW-0645">Protease</keyword>
<dbReference type="GO" id="GO:0016020">
    <property type="term" value="C:membrane"/>
    <property type="evidence" value="ECO:0007669"/>
    <property type="project" value="TreeGrafter"/>
</dbReference>
<dbReference type="SUPFAM" id="SSF48452">
    <property type="entry name" value="TPR-like"/>
    <property type="match status" value="1"/>
</dbReference>
<feature type="signal peptide" evidence="7">
    <location>
        <begin position="1"/>
        <end position="18"/>
    </location>
</feature>
<dbReference type="GO" id="GO:0046872">
    <property type="term" value="F:metal ion binding"/>
    <property type="evidence" value="ECO:0007669"/>
    <property type="project" value="UniProtKB-KW"/>
</dbReference>
<evidence type="ECO:0000256" key="5">
    <source>
        <dbReference type="ARBA" id="ARBA00022833"/>
    </source>
</evidence>
<gene>
    <name evidence="9" type="ORF">CRU78_01870</name>
</gene>
<dbReference type="GO" id="GO:0004222">
    <property type="term" value="F:metalloendopeptidase activity"/>
    <property type="evidence" value="ECO:0007669"/>
    <property type="project" value="InterPro"/>
</dbReference>
<dbReference type="PANTHER" id="PTHR22726">
    <property type="entry name" value="METALLOENDOPEPTIDASE OMA1"/>
    <property type="match status" value="1"/>
</dbReference>
<dbReference type="InterPro" id="IPR011990">
    <property type="entry name" value="TPR-like_helical_dom_sf"/>
</dbReference>
<dbReference type="Pfam" id="PF01435">
    <property type="entry name" value="Peptidase_M48"/>
    <property type="match status" value="1"/>
</dbReference>